<accession>A0A8B2P664</accession>
<name>A0A8B2P664_9HYPH</name>
<reference evidence="2 3" key="1">
    <citation type="submission" date="2018-05" db="EMBL/GenBank/DDBJ databases">
        <title>Acuticoccus sediminis sp. nov., isolated from deep-sea sediment of Indian Ocean.</title>
        <authorList>
            <person name="Liu X."/>
            <person name="Lai Q."/>
            <person name="Du Y."/>
            <person name="Sun F."/>
            <person name="Zhang X."/>
            <person name="Wang S."/>
            <person name="Shao Z."/>
        </authorList>
    </citation>
    <scope>NUCLEOTIDE SEQUENCE [LARGE SCALE GENOMIC DNA]</scope>
    <source>
        <strain evidence="2 3">PTG4-2</strain>
    </source>
</reference>
<dbReference type="Gene3D" id="2.60.200.40">
    <property type="match status" value="1"/>
</dbReference>
<evidence type="ECO:0000313" key="3">
    <source>
        <dbReference type="Proteomes" id="UP000249590"/>
    </source>
</evidence>
<protein>
    <recommendedName>
        <fullName evidence="1">DAGKc domain-containing protein</fullName>
    </recommendedName>
</protein>
<dbReference type="Gene3D" id="3.40.50.10330">
    <property type="entry name" value="Probable inorganic polyphosphate/atp-NAD kinase, domain 1"/>
    <property type="match status" value="1"/>
</dbReference>
<keyword evidence="3" id="KW-1185">Reference proteome</keyword>
<evidence type="ECO:0000259" key="1">
    <source>
        <dbReference type="PROSITE" id="PS50146"/>
    </source>
</evidence>
<feature type="domain" description="DAGKc" evidence="1">
    <location>
        <begin position="1"/>
        <end position="125"/>
    </location>
</feature>
<dbReference type="SUPFAM" id="SSF111331">
    <property type="entry name" value="NAD kinase/diacylglycerol kinase-like"/>
    <property type="match status" value="1"/>
</dbReference>
<dbReference type="InterPro" id="IPR017438">
    <property type="entry name" value="ATP-NAD_kinase_N"/>
</dbReference>
<dbReference type="GO" id="GO:0016301">
    <property type="term" value="F:kinase activity"/>
    <property type="evidence" value="ECO:0007669"/>
    <property type="project" value="InterPro"/>
</dbReference>
<dbReference type="RefSeq" id="WP_111343228.1">
    <property type="nucleotide sequence ID" value="NZ_JAIWKD010000001.1"/>
</dbReference>
<dbReference type="Proteomes" id="UP000249590">
    <property type="component" value="Unassembled WGS sequence"/>
</dbReference>
<dbReference type="AlphaFoldDB" id="A0A8B2P664"/>
<organism evidence="2 3">
    <name type="scientific">Acuticoccus sediminis</name>
    <dbReference type="NCBI Taxonomy" id="2184697"/>
    <lineage>
        <taxon>Bacteria</taxon>
        <taxon>Pseudomonadati</taxon>
        <taxon>Pseudomonadota</taxon>
        <taxon>Alphaproteobacteria</taxon>
        <taxon>Hyphomicrobiales</taxon>
        <taxon>Amorphaceae</taxon>
        <taxon>Acuticoccus</taxon>
    </lineage>
</organism>
<dbReference type="InterPro" id="IPR001206">
    <property type="entry name" value="Diacylglycerol_kinase_cat_dom"/>
</dbReference>
<dbReference type="Pfam" id="PF00781">
    <property type="entry name" value="DAGK_cat"/>
    <property type="match status" value="1"/>
</dbReference>
<sequence>MPSAALIFNASSGRHLEHHDALDTTVAALERVGITVTPMRGDLSAQLKQSRDAEADIIVVSGGDGTIRAAIEAHRGGRPIGILPAGTMNLLAYDFGIPEDTEAAARVIADGVTRDVDYGRVGDRVFMHTLFTGLPVRIGVHREARRGRMRILDRIWLAAHALTTLPRDPKMTLNAATDGGEKVLTAPSFALLVGTIGDWMLPRPRRVSFANGQMTVFAIHPETGADVARLLVRGAFGQLASDEHVDKVVATGATIAGPRRRMHAMLDGESTLIASPCTVEIVRGEIKVFAPKEEP</sequence>
<dbReference type="InterPro" id="IPR016064">
    <property type="entry name" value="NAD/diacylglycerol_kinase_sf"/>
</dbReference>
<comment type="caution">
    <text evidence="2">The sequence shown here is derived from an EMBL/GenBank/DDBJ whole genome shotgun (WGS) entry which is preliminary data.</text>
</comment>
<dbReference type="CDD" id="cd01653">
    <property type="entry name" value="GATase1"/>
    <property type="match status" value="1"/>
</dbReference>
<dbReference type="OrthoDB" id="9815110at2"/>
<proteinExistence type="predicted"/>
<gene>
    <name evidence="2" type="ORF">DLJ53_06270</name>
</gene>
<dbReference type="EMBL" id="QHHQ01000001">
    <property type="protein sequence ID" value="RAI04059.1"/>
    <property type="molecule type" value="Genomic_DNA"/>
</dbReference>
<evidence type="ECO:0000313" key="2">
    <source>
        <dbReference type="EMBL" id="RAI04059.1"/>
    </source>
</evidence>
<dbReference type="PROSITE" id="PS50146">
    <property type="entry name" value="DAGK"/>
    <property type="match status" value="1"/>
</dbReference>
<dbReference type="SMART" id="SM00046">
    <property type="entry name" value="DAGKc"/>
    <property type="match status" value="1"/>
</dbReference>